<dbReference type="GO" id="GO:0016740">
    <property type="term" value="F:transferase activity"/>
    <property type="evidence" value="ECO:0007669"/>
    <property type="project" value="UniProtKB-UniRule"/>
</dbReference>
<dbReference type="SUPFAM" id="SSF143631">
    <property type="entry name" value="ApbE-like"/>
    <property type="match status" value="1"/>
</dbReference>
<keyword evidence="12" id="KW-0732">Signal</keyword>
<evidence type="ECO:0000256" key="11">
    <source>
        <dbReference type="PIRSR" id="PIRSR006268-2"/>
    </source>
</evidence>
<evidence type="ECO:0000256" key="7">
    <source>
        <dbReference type="ARBA" id="ARBA00022842"/>
    </source>
</evidence>
<comment type="caution">
    <text evidence="13">The sequence shown here is derived from an EMBL/GenBank/DDBJ whole genome shotgun (WGS) entry which is preliminary data.</text>
</comment>
<organism evidence="13 14">
    <name type="scientific">Tritonibacter litoralis</name>
    <dbReference type="NCBI Taxonomy" id="2662264"/>
    <lineage>
        <taxon>Bacteria</taxon>
        <taxon>Pseudomonadati</taxon>
        <taxon>Pseudomonadota</taxon>
        <taxon>Alphaproteobacteria</taxon>
        <taxon>Rhodobacterales</taxon>
        <taxon>Paracoccaceae</taxon>
        <taxon>Tritonibacter</taxon>
    </lineage>
</organism>
<evidence type="ECO:0000256" key="8">
    <source>
        <dbReference type="ARBA" id="ARBA00031306"/>
    </source>
</evidence>
<dbReference type="Gene3D" id="3.10.520.10">
    <property type="entry name" value="ApbE-like domains"/>
    <property type="match status" value="1"/>
</dbReference>
<keyword evidence="4 10" id="KW-0808">Transferase</keyword>
<feature type="binding site" evidence="11">
    <location>
        <position position="290"/>
    </location>
    <ligand>
        <name>Mg(2+)</name>
        <dbReference type="ChEBI" id="CHEBI:18420"/>
    </ligand>
</feature>
<feature type="chain" id="PRO_5033096917" description="FAD:protein FMN transferase" evidence="12">
    <location>
        <begin position="21"/>
        <end position="342"/>
    </location>
</feature>
<sequence length="342" mass="36213">MTSLKSFSRRSFLVMPLAFAACRSNKQVIDIKGQSMGTTYNVVAIDHSNKLKESDVKTAISEALATVNASMSNWDQTSEISRINAEKTDRMTTLSPELAQVMEAAAFVNQASGGRFDTTVGPLIELWGFGAPGAQSMPSEGAVADARAKSGHENTLRIGAGTLQKTQADAQIYLAAIGKGYGADHVGRALEQLGVNDYLVEIGGDLYAAGRNPDGLPWQIGIEAPNAADRGVLGVVGLSGLGLASSGDYRNYFEVDGQRYSHLIDPATGRPVDHKTASATVLAENAMLADAWSTAMLILGRERGLEVAAQHGIAVQFAERDPSVTALQFKTYASEAFKTLAA</sequence>
<evidence type="ECO:0000256" key="9">
    <source>
        <dbReference type="ARBA" id="ARBA00048540"/>
    </source>
</evidence>
<dbReference type="Proteomes" id="UP000444174">
    <property type="component" value="Unassembled WGS sequence"/>
</dbReference>
<keyword evidence="7 10" id="KW-0460">Magnesium</keyword>
<comment type="subcellular location">
    <subcellularLocation>
        <location evidence="12">Cell inner membrane</location>
        <topology evidence="12">Lipid-anchor</topology>
        <orientation evidence="12">Periplasmic side</orientation>
    </subcellularLocation>
</comment>
<keyword evidence="3 10" id="KW-0285">Flavoprotein</keyword>
<keyword evidence="12" id="KW-1003">Cell membrane</keyword>
<dbReference type="EMBL" id="WIBF01000010">
    <property type="protein sequence ID" value="MQQ09796.1"/>
    <property type="molecule type" value="Genomic_DNA"/>
</dbReference>
<reference evidence="13 14" key="1">
    <citation type="submission" date="2019-10" db="EMBL/GenBank/DDBJ databases">
        <title>Epibacterium sp. nov., isolated from seawater.</title>
        <authorList>
            <person name="Zhang X."/>
            <person name="Li N."/>
        </authorList>
    </citation>
    <scope>NUCLEOTIDE SEQUENCE [LARGE SCALE GENOMIC DNA]</scope>
    <source>
        <strain evidence="13 14">SM1979</strain>
    </source>
</reference>
<evidence type="ECO:0000313" key="14">
    <source>
        <dbReference type="Proteomes" id="UP000444174"/>
    </source>
</evidence>
<dbReference type="InterPro" id="IPR024932">
    <property type="entry name" value="ApbE"/>
</dbReference>
<dbReference type="GO" id="GO:0046872">
    <property type="term" value="F:metal ion binding"/>
    <property type="evidence" value="ECO:0007669"/>
    <property type="project" value="UniProtKB-UniRule"/>
</dbReference>
<evidence type="ECO:0000313" key="13">
    <source>
        <dbReference type="EMBL" id="MQQ09796.1"/>
    </source>
</evidence>
<dbReference type="PANTHER" id="PTHR30040">
    <property type="entry name" value="THIAMINE BIOSYNTHESIS LIPOPROTEIN APBE"/>
    <property type="match status" value="1"/>
</dbReference>
<keyword evidence="12" id="KW-0472">Membrane</keyword>
<name>A0A843YFC0_9RHOB</name>
<keyword evidence="12" id="KW-0997">Cell inner membrane</keyword>
<dbReference type="Pfam" id="PF02424">
    <property type="entry name" value="ApbE"/>
    <property type="match status" value="1"/>
</dbReference>
<feature type="binding site" evidence="11">
    <location>
        <position position="294"/>
    </location>
    <ligand>
        <name>Mg(2+)</name>
        <dbReference type="ChEBI" id="CHEBI:18420"/>
    </ligand>
</feature>
<evidence type="ECO:0000256" key="6">
    <source>
        <dbReference type="ARBA" id="ARBA00022827"/>
    </source>
</evidence>
<gene>
    <name evidence="13" type="ORF">GFB49_15120</name>
</gene>
<feature type="binding site" evidence="11">
    <location>
        <position position="176"/>
    </location>
    <ligand>
        <name>Mg(2+)</name>
        <dbReference type="ChEBI" id="CHEBI:18420"/>
    </ligand>
</feature>
<evidence type="ECO:0000256" key="12">
    <source>
        <dbReference type="RuleBase" id="RU363002"/>
    </source>
</evidence>
<comment type="cofactor">
    <cofactor evidence="11">
        <name>Mg(2+)</name>
        <dbReference type="ChEBI" id="CHEBI:18420"/>
    </cofactor>
    <cofactor evidence="11">
        <name>Mn(2+)</name>
        <dbReference type="ChEBI" id="CHEBI:29035"/>
    </cofactor>
    <text evidence="11">Magnesium. Can also use manganese.</text>
</comment>
<evidence type="ECO:0000256" key="10">
    <source>
        <dbReference type="PIRNR" id="PIRNR006268"/>
    </source>
</evidence>
<protein>
    <recommendedName>
        <fullName evidence="2 10">FAD:protein FMN transferase</fullName>
        <ecNumber evidence="1 10">2.7.1.180</ecNumber>
    </recommendedName>
    <alternativeName>
        <fullName evidence="8 10">Flavin transferase</fullName>
    </alternativeName>
</protein>
<evidence type="ECO:0000256" key="1">
    <source>
        <dbReference type="ARBA" id="ARBA00011955"/>
    </source>
</evidence>
<keyword evidence="6 10" id="KW-0274">FAD</keyword>
<keyword evidence="12" id="KW-0449">Lipoprotein</keyword>
<keyword evidence="5 10" id="KW-0479">Metal-binding</keyword>
<evidence type="ECO:0000256" key="4">
    <source>
        <dbReference type="ARBA" id="ARBA00022679"/>
    </source>
</evidence>
<dbReference type="GO" id="GO:0005886">
    <property type="term" value="C:plasma membrane"/>
    <property type="evidence" value="ECO:0007669"/>
    <property type="project" value="UniProtKB-SubCell"/>
</dbReference>
<dbReference type="PIRSF" id="PIRSF006268">
    <property type="entry name" value="ApbE"/>
    <property type="match status" value="1"/>
</dbReference>
<evidence type="ECO:0000256" key="2">
    <source>
        <dbReference type="ARBA" id="ARBA00016337"/>
    </source>
</evidence>
<evidence type="ECO:0000256" key="5">
    <source>
        <dbReference type="ARBA" id="ARBA00022723"/>
    </source>
</evidence>
<proteinExistence type="inferred from homology"/>
<comment type="catalytic activity">
    <reaction evidence="9 10 12">
        <text>L-threonyl-[protein] + FAD = FMN-L-threonyl-[protein] + AMP + H(+)</text>
        <dbReference type="Rhea" id="RHEA:36847"/>
        <dbReference type="Rhea" id="RHEA-COMP:11060"/>
        <dbReference type="Rhea" id="RHEA-COMP:11061"/>
        <dbReference type="ChEBI" id="CHEBI:15378"/>
        <dbReference type="ChEBI" id="CHEBI:30013"/>
        <dbReference type="ChEBI" id="CHEBI:57692"/>
        <dbReference type="ChEBI" id="CHEBI:74257"/>
        <dbReference type="ChEBI" id="CHEBI:456215"/>
        <dbReference type="EC" id="2.7.1.180"/>
    </reaction>
</comment>
<comment type="function">
    <text evidence="12">Flavin transferase that catalyzes the transfer of the FMN moiety of FAD and its covalent binding to the hydroxyl group of a threonine residue in a target flavoprotein.</text>
</comment>
<dbReference type="PROSITE" id="PS51257">
    <property type="entry name" value="PROKAR_LIPOPROTEIN"/>
    <property type="match status" value="1"/>
</dbReference>
<dbReference type="InterPro" id="IPR003374">
    <property type="entry name" value="ApbE-like_sf"/>
</dbReference>
<comment type="similarity">
    <text evidence="10 12">Belongs to the ApbE family.</text>
</comment>
<feature type="signal peptide" evidence="12">
    <location>
        <begin position="1"/>
        <end position="20"/>
    </location>
</feature>
<evidence type="ECO:0000256" key="3">
    <source>
        <dbReference type="ARBA" id="ARBA00022630"/>
    </source>
</evidence>
<keyword evidence="14" id="KW-1185">Reference proteome</keyword>
<dbReference type="EC" id="2.7.1.180" evidence="1 10"/>
<dbReference type="AlphaFoldDB" id="A0A843YFC0"/>
<dbReference type="PANTHER" id="PTHR30040:SF2">
    <property type="entry name" value="FAD:PROTEIN FMN TRANSFERASE"/>
    <property type="match status" value="1"/>
</dbReference>
<accession>A0A843YFC0</accession>